<evidence type="ECO:0000313" key="3">
    <source>
        <dbReference type="Proteomes" id="UP000694001"/>
    </source>
</evidence>
<reference evidence="2" key="1">
    <citation type="submission" date="2021-06" db="EMBL/GenBank/DDBJ databases">
        <title>Elioraea tepida, sp. nov., a moderately thermophilic aerobic anoxygenic phototrophic bacterium isolated from an alkaline siliceous hot spring mat community in Yellowstone National Park, WY, USA.</title>
        <authorList>
            <person name="Saini M.K."/>
            <person name="Yoshida S."/>
            <person name="Sebastian A."/>
            <person name="Hirose S."/>
            <person name="Hara E."/>
            <person name="Tamaki H."/>
            <person name="Soulier N.T."/>
            <person name="Albert I."/>
            <person name="Hanada S."/>
            <person name="Bryant D.A."/>
            <person name="Tank M."/>
        </authorList>
    </citation>
    <scope>NUCLEOTIDE SEQUENCE</scope>
    <source>
        <strain evidence="2">MS-P2</strain>
    </source>
</reference>
<protein>
    <submittedName>
        <fullName evidence="2">Uncharacterized protein</fullName>
    </submittedName>
</protein>
<dbReference type="KEGG" id="elio:KO353_15700"/>
<evidence type="ECO:0000313" key="2">
    <source>
        <dbReference type="EMBL" id="QXM24645.1"/>
    </source>
</evidence>
<gene>
    <name evidence="2" type="ORF">KO353_15700</name>
</gene>
<keyword evidence="1" id="KW-0732">Signal</keyword>
<sequence>MLRHAAALIVSAIVLQFVTVPAAAQARLSPEDCRAVTQHRPDPSVTYQPGMGAAGRRVAPADLSPARPVVPAAPVVVLGVDLQRRYGLPPSLDVDLPLGILTFDGTRLLLNGRPVGPEDQAALAAACAAARRR</sequence>
<dbReference type="AlphaFoldDB" id="A0A975U1R2"/>
<dbReference type="EMBL" id="CP076448">
    <property type="protein sequence ID" value="QXM24645.1"/>
    <property type="molecule type" value="Genomic_DNA"/>
</dbReference>
<evidence type="ECO:0000256" key="1">
    <source>
        <dbReference type="SAM" id="SignalP"/>
    </source>
</evidence>
<organism evidence="2 3">
    <name type="scientific">Elioraea tepida</name>
    <dbReference type="NCBI Taxonomy" id="2843330"/>
    <lineage>
        <taxon>Bacteria</taxon>
        <taxon>Pseudomonadati</taxon>
        <taxon>Pseudomonadota</taxon>
        <taxon>Alphaproteobacteria</taxon>
        <taxon>Acetobacterales</taxon>
        <taxon>Elioraeaceae</taxon>
        <taxon>Elioraea</taxon>
    </lineage>
</organism>
<proteinExistence type="predicted"/>
<dbReference type="RefSeq" id="WP_218285702.1">
    <property type="nucleotide sequence ID" value="NZ_CP076448.1"/>
</dbReference>
<feature type="chain" id="PRO_5037478745" evidence="1">
    <location>
        <begin position="23"/>
        <end position="133"/>
    </location>
</feature>
<accession>A0A975U1R2</accession>
<feature type="signal peptide" evidence="1">
    <location>
        <begin position="1"/>
        <end position="22"/>
    </location>
</feature>
<keyword evidence="3" id="KW-1185">Reference proteome</keyword>
<name>A0A975U1R2_9PROT</name>
<dbReference type="Proteomes" id="UP000694001">
    <property type="component" value="Chromosome"/>
</dbReference>